<reference evidence="3 4" key="1">
    <citation type="journal article" date="2019" name="Commun. Biol.">
        <title>The bagworm genome reveals a unique fibroin gene that provides high tensile strength.</title>
        <authorList>
            <person name="Kono N."/>
            <person name="Nakamura H."/>
            <person name="Ohtoshi R."/>
            <person name="Tomita M."/>
            <person name="Numata K."/>
            <person name="Arakawa K."/>
        </authorList>
    </citation>
    <scope>NUCLEOTIDE SEQUENCE [LARGE SCALE GENOMIC DNA]</scope>
</reference>
<feature type="domain" description="Mab-21-like nucleotidyltransferase" evidence="2">
    <location>
        <begin position="58"/>
        <end position="215"/>
    </location>
</feature>
<sequence>MDEDLNDVYEKIIDIDPESEQKSTQVLRHFIDLFLLGMLEEEPSLVLMSPRVEFLGSYFEGLKICTPNEFDINIVLTLPYDKDDITMTAKNRAGSITSISVPTDDTRGLVATWCNENGKISARRFRGWMINLGQRVLHSKKMMNVNGELYTITLKDTGVAMTAFLADKMDFSISVDVVIAFQFSLPKIPLGCKLNMKAVHETDVKTYFLVPISEYDWRSYEYKQTGVPPDVQQCIASRLCTHADSLRKRIDGVHHHIPER</sequence>
<dbReference type="EMBL" id="BGZK01000032">
    <property type="protein sequence ID" value="GBP08698.1"/>
    <property type="molecule type" value="Genomic_DNA"/>
</dbReference>
<name>A0A4C1T5F9_EUMVA</name>
<comment type="similarity">
    <text evidence="1">Belongs to the mab-21 family.</text>
</comment>
<proteinExistence type="inferred from homology"/>
<dbReference type="PANTHER" id="PTHR10656:SF42">
    <property type="entry name" value="CYCLIC GMP-AMP SYNTHASE-LIKE PROTEIN-RELATED"/>
    <property type="match status" value="1"/>
</dbReference>
<evidence type="ECO:0000313" key="3">
    <source>
        <dbReference type="EMBL" id="GBP08698.1"/>
    </source>
</evidence>
<dbReference type="Pfam" id="PF03281">
    <property type="entry name" value="Mab-21"/>
    <property type="match status" value="1"/>
</dbReference>
<comment type="caution">
    <text evidence="3">The sequence shown here is derived from an EMBL/GenBank/DDBJ whole genome shotgun (WGS) entry which is preliminary data.</text>
</comment>
<dbReference type="OrthoDB" id="1877767at2759"/>
<protein>
    <recommendedName>
        <fullName evidence="2">Mab-21-like nucleotidyltransferase domain-containing protein</fullName>
    </recommendedName>
</protein>
<evidence type="ECO:0000313" key="4">
    <source>
        <dbReference type="Proteomes" id="UP000299102"/>
    </source>
</evidence>
<evidence type="ECO:0000256" key="1">
    <source>
        <dbReference type="ARBA" id="ARBA00008307"/>
    </source>
</evidence>
<dbReference type="Gene3D" id="3.30.460.90">
    <property type="match status" value="1"/>
</dbReference>
<dbReference type="Proteomes" id="UP000299102">
    <property type="component" value="Unassembled WGS sequence"/>
</dbReference>
<accession>A0A4C1T5F9</accession>
<dbReference type="InterPro" id="IPR046903">
    <property type="entry name" value="Mab-21-like_nuc_Trfase"/>
</dbReference>
<keyword evidence="4" id="KW-1185">Reference proteome</keyword>
<dbReference type="AlphaFoldDB" id="A0A4C1T5F9"/>
<gene>
    <name evidence="3" type="ORF">EVAR_7290_1</name>
</gene>
<evidence type="ECO:0000259" key="2">
    <source>
        <dbReference type="Pfam" id="PF03281"/>
    </source>
</evidence>
<dbReference type="PANTHER" id="PTHR10656">
    <property type="entry name" value="CELL FATE DETERMINING PROTEIN MAB21-RELATED"/>
    <property type="match status" value="1"/>
</dbReference>
<organism evidence="3 4">
    <name type="scientific">Eumeta variegata</name>
    <name type="common">Bagworm moth</name>
    <name type="synonym">Eumeta japonica</name>
    <dbReference type="NCBI Taxonomy" id="151549"/>
    <lineage>
        <taxon>Eukaryota</taxon>
        <taxon>Metazoa</taxon>
        <taxon>Ecdysozoa</taxon>
        <taxon>Arthropoda</taxon>
        <taxon>Hexapoda</taxon>
        <taxon>Insecta</taxon>
        <taxon>Pterygota</taxon>
        <taxon>Neoptera</taxon>
        <taxon>Endopterygota</taxon>
        <taxon>Lepidoptera</taxon>
        <taxon>Glossata</taxon>
        <taxon>Ditrysia</taxon>
        <taxon>Tineoidea</taxon>
        <taxon>Psychidae</taxon>
        <taxon>Oiketicinae</taxon>
        <taxon>Eumeta</taxon>
    </lineage>
</organism>